<reference evidence="9 10" key="1">
    <citation type="submission" date="2024-09" db="EMBL/GenBank/DDBJ databases">
        <authorList>
            <person name="Sun Q."/>
            <person name="Mori K."/>
        </authorList>
    </citation>
    <scope>NUCLEOTIDE SEQUENCE [LARGE SCALE GENOMIC DNA]</scope>
    <source>
        <strain evidence="9 10">CECT 7682</strain>
    </source>
</reference>
<evidence type="ECO:0000256" key="3">
    <source>
        <dbReference type="ARBA" id="ARBA00019077"/>
    </source>
</evidence>
<evidence type="ECO:0000256" key="1">
    <source>
        <dbReference type="ARBA" id="ARBA00004713"/>
    </source>
</evidence>
<comment type="pathway">
    <text evidence="1 7">Bacterial outer membrane biogenesis; LPS core biosynthesis.</text>
</comment>
<proteinExistence type="inferred from homology"/>
<comment type="function">
    <text evidence="7">Involved in lipopolysaccharide (LPS) biosynthesis. Catalyzes the transfer of 3-deoxy-D-manno-octulosonate (Kdo) residue(s) from CMP-Kdo to lipid IV(A), the tetraacyldisaccharide-1,4'-bisphosphate precursor of lipid A.</text>
</comment>
<dbReference type="InterPro" id="IPR007507">
    <property type="entry name" value="Glycos_transf_N"/>
</dbReference>
<keyword evidence="10" id="KW-1185">Reference proteome</keyword>
<evidence type="ECO:0000259" key="8">
    <source>
        <dbReference type="Pfam" id="PF04413"/>
    </source>
</evidence>
<dbReference type="InterPro" id="IPR038107">
    <property type="entry name" value="Glycos_transf_N_sf"/>
</dbReference>
<comment type="subcellular location">
    <subcellularLocation>
        <location evidence="7">Cell membrane</location>
    </subcellularLocation>
</comment>
<comment type="caution">
    <text evidence="9">The sequence shown here is derived from an EMBL/GenBank/DDBJ whole genome shotgun (WGS) entry which is preliminary data.</text>
</comment>
<keyword evidence="4 7" id="KW-0808">Transferase</keyword>
<keyword evidence="7" id="KW-0448">Lipopolysaccharide biosynthesis</keyword>
<dbReference type="Pfam" id="PF04413">
    <property type="entry name" value="Glycos_transf_N"/>
    <property type="match status" value="1"/>
</dbReference>
<evidence type="ECO:0000313" key="10">
    <source>
        <dbReference type="Proteomes" id="UP001589654"/>
    </source>
</evidence>
<evidence type="ECO:0000256" key="7">
    <source>
        <dbReference type="RuleBase" id="RU365103"/>
    </source>
</evidence>
<dbReference type="Gene3D" id="3.40.50.11720">
    <property type="entry name" value="3-Deoxy-D-manno-octulosonic-acid transferase, N-terminal domain"/>
    <property type="match status" value="1"/>
</dbReference>
<dbReference type="Gene3D" id="3.40.50.2000">
    <property type="entry name" value="Glycogen Phosphorylase B"/>
    <property type="match status" value="1"/>
</dbReference>
<feature type="domain" description="3-deoxy-D-manno-octulosonic-acid transferase N-terminal" evidence="8">
    <location>
        <begin position="43"/>
        <end position="209"/>
    </location>
</feature>
<protein>
    <recommendedName>
        <fullName evidence="3 7">3-deoxy-D-manno-octulosonic acid transferase</fullName>
        <shortName evidence="7">Kdo transferase</shortName>
        <ecNumber evidence="2 7">2.4.99.12</ecNumber>
    </recommendedName>
    <alternativeName>
        <fullName evidence="5 7">Lipid IV(A) 3-deoxy-D-manno-octulosonic acid transferase</fullName>
    </alternativeName>
</protein>
<dbReference type="RefSeq" id="WP_379945374.1">
    <property type="nucleotide sequence ID" value="NZ_JBHMEW010000047.1"/>
</dbReference>
<sequence length="414" mass="47014">MKLLYDFSVWVFSCTLQLAKNGDSKLARLVRGRDGIFEELESFCKQKSGDLVWFHVASLGEYEQAKPVIAKLKATFPNLNVVLTFFSPSGYENVIKKKQPHVDLVTYLPFDTKGNARRFLDILQPKAAFFVKYDLWANFIFEAKKREIPLFLFSASFRKSQIYFKPYGGFFRKLLRAFDHIFTQNQDTLSLLNGIGVGPTTMTGDTRYDNVYAISQHPKKFSEIAEVFDGKPTIVVGSAWQQDMEMIIPFINRQSNYNLIIAPHDIHHQVIGQWQADITKKTIKYSELKGKNEKVDVLFIDNIGMLSSLYQFGRLAYVGGAMGKGLHNILEPLAFQIPVIFGKLKNNSKFPEAGISQKYGCGFMVDNAQSFEKIILDLENQELYQKAVNGAKKLVDDNLGSAHKIVAEVQKTLK</sequence>
<dbReference type="GO" id="GO:0016740">
    <property type="term" value="F:transferase activity"/>
    <property type="evidence" value="ECO:0007669"/>
    <property type="project" value="UniProtKB-KW"/>
</dbReference>
<evidence type="ECO:0000256" key="6">
    <source>
        <dbReference type="ARBA" id="ARBA00049183"/>
    </source>
</evidence>
<evidence type="ECO:0000313" key="9">
    <source>
        <dbReference type="EMBL" id="MFB9211354.1"/>
    </source>
</evidence>
<accession>A0ABV5J3F2</accession>
<dbReference type="InterPro" id="IPR039901">
    <property type="entry name" value="Kdotransferase"/>
</dbReference>
<gene>
    <name evidence="9" type="ORF">ACFFUR_06005</name>
</gene>
<name>A0ABV5J3F2_9BACT</name>
<dbReference type="Proteomes" id="UP001589654">
    <property type="component" value="Unassembled WGS sequence"/>
</dbReference>
<organism evidence="9 10">
    <name type="scientific">Echinicola jeungdonensis</name>
    <dbReference type="NCBI Taxonomy" id="709343"/>
    <lineage>
        <taxon>Bacteria</taxon>
        <taxon>Pseudomonadati</taxon>
        <taxon>Bacteroidota</taxon>
        <taxon>Cytophagia</taxon>
        <taxon>Cytophagales</taxon>
        <taxon>Cyclobacteriaceae</taxon>
        <taxon>Echinicola</taxon>
    </lineage>
</organism>
<comment type="catalytic activity">
    <reaction evidence="6 7">
        <text>lipid IVA (E. coli) + CMP-3-deoxy-beta-D-manno-octulosonate = alpha-Kdo-(2-&gt;6)-lipid IVA (E. coli) + CMP + H(+)</text>
        <dbReference type="Rhea" id="RHEA:28066"/>
        <dbReference type="ChEBI" id="CHEBI:15378"/>
        <dbReference type="ChEBI" id="CHEBI:58603"/>
        <dbReference type="ChEBI" id="CHEBI:60364"/>
        <dbReference type="ChEBI" id="CHEBI:60377"/>
        <dbReference type="ChEBI" id="CHEBI:85987"/>
        <dbReference type="EC" id="2.4.99.12"/>
    </reaction>
</comment>
<dbReference type="PANTHER" id="PTHR42755">
    <property type="entry name" value="3-DEOXY-MANNO-OCTULOSONATE CYTIDYLYLTRANSFERASE"/>
    <property type="match status" value="1"/>
</dbReference>
<keyword evidence="7" id="KW-0472">Membrane</keyword>
<dbReference type="SUPFAM" id="SSF53756">
    <property type="entry name" value="UDP-Glycosyltransferase/glycogen phosphorylase"/>
    <property type="match status" value="1"/>
</dbReference>
<keyword evidence="7" id="KW-1003">Cell membrane</keyword>
<evidence type="ECO:0000256" key="4">
    <source>
        <dbReference type="ARBA" id="ARBA00022679"/>
    </source>
</evidence>
<evidence type="ECO:0000256" key="5">
    <source>
        <dbReference type="ARBA" id="ARBA00031445"/>
    </source>
</evidence>
<comment type="similarity">
    <text evidence="7">Belongs to the glycosyltransferase group 1 family.</text>
</comment>
<dbReference type="EMBL" id="JBHMEW010000047">
    <property type="protein sequence ID" value="MFB9211354.1"/>
    <property type="molecule type" value="Genomic_DNA"/>
</dbReference>
<dbReference type="EC" id="2.4.99.12" evidence="2 7"/>
<dbReference type="PANTHER" id="PTHR42755:SF1">
    <property type="entry name" value="3-DEOXY-D-MANNO-OCTULOSONIC ACID TRANSFERASE, MITOCHONDRIAL-RELATED"/>
    <property type="match status" value="1"/>
</dbReference>
<evidence type="ECO:0000256" key="2">
    <source>
        <dbReference type="ARBA" id="ARBA00012621"/>
    </source>
</evidence>